<evidence type="ECO:0000313" key="3">
    <source>
        <dbReference type="EMBL" id="AHV98591.1"/>
    </source>
</evidence>
<dbReference type="KEGG" id="psab:PSAB_18485"/>
<dbReference type="InterPro" id="IPR028098">
    <property type="entry name" value="Glyco_trans_4-like_N"/>
</dbReference>
<dbReference type="InterPro" id="IPR001296">
    <property type="entry name" value="Glyco_trans_1"/>
</dbReference>
<accession>X4ZGD4</accession>
<reference evidence="3 4" key="1">
    <citation type="journal article" date="2014" name="PLoS Genet.">
        <title>Comparative Genomic Analysis of N2-Fixing and Non-N2-Fixing Paenibacillus spp.: Organization, Evolution and Expression of the Nitrogen Fixation Genes.</title>
        <authorList>
            <person name="Xie J.B."/>
            <person name="Du Z."/>
            <person name="Bai L."/>
            <person name="Tian C."/>
            <person name="Zhang Y."/>
            <person name="Xie J.Y."/>
            <person name="Wang T."/>
            <person name="Liu X."/>
            <person name="Chen X."/>
            <person name="Cheng Q."/>
            <person name="Chen S."/>
            <person name="Li J."/>
        </authorList>
    </citation>
    <scope>NUCLEOTIDE SEQUENCE [LARGE SCALE GENOMIC DNA]</scope>
    <source>
        <strain evidence="3 4">T27</strain>
    </source>
</reference>
<evidence type="ECO:0000313" key="4">
    <source>
        <dbReference type="Proteomes" id="UP000019772"/>
    </source>
</evidence>
<dbReference type="Gene3D" id="3.40.50.2000">
    <property type="entry name" value="Glycogen Phosphorylase B"/>
    <property type="match status" value="2"/>
</dbReference>
<protein>
    <submittedName>
        <fullName evidence="3">Group 1 glycosyl transferase</fullName>
    </submittedName>
</protein>
<feature type="domain" description="Glycosyl transferase family 1" evidence="1">
    <location>
        <begin position="182"/>
        <end position="331"/>
    </location>
</feature>
<dbReference type="Pfam" id="PF13439">
    <property type="entry name" value="Glyco_transf_4"/>
    <property type="match status" value="1"/>
</dbReference>
<keyword evidence="3" id="KW-0808">Transferase</keyword>
<sequence length="358" mass="41269">MKILFCGMDKNLGGIESFVINMYRNLDNSKVQVDFLKITDSIYYEEELIKNGSKVYKIPNRRSNPLLFYYELFNFFRNHKEYQIVHHHLNSCSSIEPIIIAKLFGRRTIAHSHNVFKGNKIISRILHSINKYILPFFSDLNISCSNAAGISMFRNKPFIVINNGINAQDYCFDSKVRALYRDELDLTDKFVIGHIGRFKYQKNHEFLIDIFNEVYQKNQKSVLLLIGDGELRSKIEKKISELSLSNNVIFAGIRSDIPQLLQAMDVFVFPSRYEGSPIALIEAQAAGLFSFVASTISKESYITNMVKSIQLENNSKEWAEQILSSMKNYERINTLEVIKSKGFDCVASAKLLQQIYLD</sequence>
<name>X4ZGD4_9BACL</name>
<dbReference type="STRING" id="1268072.PSAB_18485"/>
<organism evidence="3 4">
    <name type="scientific">Paenibacillus sabinae T27</name>
    <dbReference type="NCBI Taxonomy" id="1268072"/>
    <lineage>
        <taxon>Bacteria</taxon>
        <taxon>Bacillati</taxon>
        <taxon>Bacillota</taxon>
        <taxon>Bacilli</taxon>
        <taxon>Bacillales</taxon>
        <taxon>Paenibacillaceae</taxon>
        <taxon>Paenibacillus</taxon>
    </lineage>
</organism>
<evidence type="ECO:0000259" key="1">
    <source>
        <dbReference type="Pfam" id="PF00534"/>
    </source>
</evidence>
<dbReference type="Proteomes" id="UP000019772">
    <property type="component" value="Chromosome"/>
</dbReference>
<dbReference type="AlphaFoldDB" id="X4ZGD4"/>
<dbReference type="CDD" id="cd03812">
    <property type="entry name" value="GT4_CapH-like"/>
    <property type="match status" value="1"/>
</dbReference>
<dbReference type="SUPFAM" id="SSF53756">
    <property type="entry name" value="UDP-Glycosyltransferase/glycogen phosphorylase"/>
    <property type="match status" value="1"/>
</dbReference>
<dbReference type="RefSeq" id="WP_025336072.1">
    <property type="nucleotide sequence ID" value="NZ_CP004078.1"/>
</dbReference>
<feature type="domain" description="Glycosyltransferase subfamily 4-like N-terminal" evidence="2">
    <location>
        <begin position="13"/>
        <end position="168"/>
    </location>
</feature>
<dbReference type="GO" id="GO:0016757">
    <property type="term" value="F:glycosyltransferase activity"/>
    <property type="evidence" value="ECO:0007669"/>
    <property type="project" value="InterPro"/>
</dbReference>
<dbReference type="PATRIC" id="fig|1268072.3.peg.3814"/>
<dbReference type="HOGENOM" id="CLU_009583_33_1_9"/>
<dbReference type="OrthoDB" id="9804196at2"/>
<dbReference type="eggNOG" id="COG0438">
    <property type="taxonomic scope" value="Bacteria"/>
</dbReference>
<gene>
    <name evidence="3" type="ORF">PSAB_18485</name>
</gene>
<dbReference type="PANTHER" id="PTHR12526">
    <property type="entry name" value="GLYCOSYLTRANSFERASE"/>
    <property type="match status" value="1"/>
</dbReference>
<dbReference type="EMBL" id="CP004078">
    <property type="protein sequence ID" value="AHV98591.1"/>
    <property type="molecule type" value="Genomic_DNA"/>
</dbReference>
<proteinExistence type="predicted"/>
<dbReference type="Pfam" id="PF00534">
    <property type="entry name" value="Glycos_transf_1"/>
    <property type="match status" value="1"/>
</dbReference>
<evidence type="ECO:0000259" key="2">
    <source>
        <dbReference type="Pfam" id="PF13439"/>
    </source>
</evidence>
<keyword evidence="4" id="KW-1185">Reference proteome</keyword>